<proteinExistence type="predicted"/>
<name>A0ABN8I4C8_9NEOP</name>
<evidence type="ECO:0000313" key="2">
    <source>
        <dbReference type="EMBL" id="CAH2047726.1"/>
    </source>
</evidence>
<dbReference type="EMBL" id="OW152829">
    <property type="protein sequence ID" value="CAH2047726.1"/>
    <property type="molecule type" value="Genomic_DNA"/>
</dbReference>
<gene>
    <name evidence="2" type="ORF">IPOD504_LOCUS5908</name>
</gene>
<reference evidence="2" key="1">
    <citation type="submission" date="2022-03" db="EMBL/GenBank/DDBJ databases">
        <authorList>
            <person name="Martin H S."/>
        </authorList>
    </citation>
    <scope>NUCLEOTIDE SEQUENCE</scope>
</reference>
<feature type="chain" id="PRO_5046255108" evidence="1">
    <location>
        <begin position="18"/>
        <end position="155"/>
    </location>
</feature>
<organism evidence="2 3">
    <name type="scientific">Iphiclides podalirius</name>
    <name type="common">scarce swallowtail</name>
    <dbReference type="NCBI Taxonomy" id="110791"/>
    <lineage>
        <taxon>Eukaryota</taxon>
        <taxon>Metazoa</taxon>
        <taxon>Ecdysozoa</taxon>
        <taxon>Arthropoda</taxon>
        <taxon>Hexapoda</taxon>
        <taxon>Insecta</taxon>
        <taxon>Pterygota</taxon>
        <taxon>Neoptera</taxon>
        <taxon>Endopterygota</taxon>
        <taxon>Lepidoptera</taxon>
        <taxon>Glossata</taxon>
        <taxon>Ditrysia</taxon>
        <taxon>Papilionoidea</taxon>
        <taxon>Papilionidae</taxon>
        <taxon>Papilioninae</taxon>
        <taxon>Iphiclides</taxon>
    </lineage>
</organism>
<protein>
    <submittedName>
        <fullName evidence="2">Uncharacterized protein</fullName>
    </submittedName>
</protein>
<feature type="signal peptide" evidence="1">
    <location>
        <begin position="1"/>
        <end position="17"/>
    </location>
</feature>
<evidence type="ECO:0000256" key="1">
    <source>
        <dbReference type="SAM" id="SignalP"/>
    </source>
</evidence>
<keyword evidence="3" id="KW-1185">Reference proteome</keyword>
<evidence type="ECO:0000313" key="3">
    <source>
        <dbReference type="Proteomes" id="UP000837857"/>
    </source>
</evidence>
<accession>A0ABN8I4C8</accession>
<sequence>MKKFLIFLALMVAVCYAAPTEPEAEAEAPLVEDADAIPEPMQGPLADLCKYPLTLVPYLKDNLNNPVVEAIIKMLCPMKKFLIFLALTVAVCYAAPTEPEAEAEAPPAEAIDAIPEPMQGPLAELCKLPLTLVPYLKDNLNNPIVDKIVSMLCPF</sequence>
<dbReference type="Proteomes" id="UP000837857">
    <property type="component" value="Chromosome 17"/>
</dbReference>
<keyword evidence="1" id="KW-0732">Signal</keyword>
<feature type="non-terminal residue" evidence="2">
    <location>
        <position position="1"/>
    </location>
</feature>